<dbReference type="Proteomes" id="UP000774804">
    <property type="component" value="Unassembled WGS sequence"/>
</dbReference>
<name>A0A8T1K5M0_9STRA</name>
<reference evidence="1" key="1">
    <citation type="submission" date="2018-10" db="EMBL/GenBank/DDBJ databases">
        <title>Effector identification in a new, highly contiguous assembly of the strawberry crown rot pathogen Phytophthora cactorum.</title>
        <authorList>
            <person name="Armitage A.D."/>
            <person name="Nellist C.F."/>
            <person name="Bates H."/>
            <person name="Vickerstaff R.J."/>
            <person name="Harrison R.J."/>
        </authorList>
    </citation>
    <scope>NUCLEOTIDE SEQUENCE</scope>
    <source>
        <strain evidence="1">15-7</strain>
        <strain evidence="2">4032</strain>
        <strain evidence="3">P415</strain>
        <strain evidence="4">P421</strain>
    </source>
</reference>
<sequence>MVKPTTDASSEVEVSEKTGQPILWNGQNWEYYKKLMELMVRKKNVVLYKIMKGDTVFDETWDDAKKN</sequence>
<organism evidence="1 5">
    <name type="scientific">Phytophthora cactorum</name>
    <dbReference type="NCBI Taxonomy" id="29920"/>
    <lineage>
        <taxon>Eukaryota</taxon>
        <taxon>Sar</taxon>
        <taxon>Stramenopiles</taxon>
        <taxon>Oomycota</taxon>
        <taxon>Peronosporomycetes</taxon>
        <taxon>Peronosporales</taxon>
        <taxon>Peronosporaceae</taxon>
        <taxon>Phytophthora</taxon>
    </lineage>
</organism>
<dbReference type="Proteomes" id="UP000735874">
    <property type="component" value="Unassembled WGS sequence"/>
</dbReference>
<proteinExistence type="predicted"/>
<accession>A0A8T1K5M0</accession>
<dbReference type="AlphaFoldDB" id="A0A8T1K5M0"/>
<evidence type="ECO:0000313" key="3">
    <source>
        <dbReference type="EMBL" id="KAG2966248.1"/>
    </source>
</evidence>
<evidence type="ECO:0000313" key="4">
    <source>
        <dbReference type="EMBL" id="KAG3211256.1"/>
    </source>
</evidence>
<dbReference type="Proteomes" id="UP000697107">
    <property type="component" value="Unassembled WGS sequence"/>
</dbReference>
<protein>
    <submittedName>
        <fullName evidence="1">Uncharacterized protein</fullName>
    </submittedName>
</protein>
<dbReference type="EMBL" id="RCMI01000723">
    <property type="protein sequence ID" value="KAG2899623.1"/>
    <property type="molecule type" value="Genomic_DNA"/>
</dbReference>
<evidence type="ECO:0000313" key="2">
    <source>
        <dbReference type="EMBL" id="KAG2899623.1"/>
    </source>
</evidence>
<gene>
    <name evidence="1" type="ORF">PC113_g17126</name>
    <name evidence="2" type="ORF">PC115_g16472</name>
    <name evidence="3" type="ORF">PC118_g19292</name>
    <name evidence="4" type="ORF">PC129_g17763</name>
</gene>
<dbReference type="EMBL" id="RCMG01000719">
    <property type="protein sequence ID" value="KAG2850059.1"/>
    <property type="molecule type" value="Genomic_DNA"/>
</dbReference>
<evidence type="ECO:0000313" key="1">
    <source>
        <dbReference type="EMBL" id="KAG2850059.1"/>
    </source>
</evidence>
<evidence type="ECO:0000313" key="5">
    <source>
        <dbReference type="Proteomes" id="UP000735874"/>
    </source>
</evidence>
<dbReference type="Proteomes" id="UP000760860">
    <property type="component" value="Unassembled WGS sequence"/>
</dbReference>
<dbReference type="EMBL" id="RCML01001034">
    <property type="protein sequence ID" value="KAG2966248.1"/>
    <property type="molecule type" value="Genomic_DNA"/>
</dbReference>
<dbReference type="EMBL" id="RCMV01000977">
    <property type="protein sequence ID" value="KAG3211256.1"/>
    <property type="molecule type" value="Genomic_DNA"/>
</dbReference>
<dbReference type="VEuPathDB" id="FungiDB:PC110_g19128"/>
<comment type="caution">
    <text evidence="1">The sequence shown here is derived from an EMBL/GenBank/DDBJ whole genome shotgun (WGS) entry which is preliminary data.</text>
</comment>